<dbReference type="PANTHER" id="PTHR34606">
    <property type="entry name" value="BON DOMAIN-CONTAINING PROTEIN"/>
    <property type="match status" value="1"/>
</dbReference>
<dbReference type="InterPro" id="IPR051686">
    <property type="entry name" value="Lipoprotein_DolP"/>
</dbReference>
<dbReference type="RefSeq" id="WP_090153494.1">
    <property type="nucleotide sequence ID" value="NZ_FNAN01000011.1"/>
</dbReference>
<evidence type="ECO:0000313" key="4">
    <source>
        <dbReference type="Proteomes" id="UP000198748"/>
    </source>
</evidence>
<gene>
    <name evidence="3" type="ORF">SAMN04487996_111177</name>
</gene>
<proteinExistence type="predicted"/>
<evidence type="ECO:0000259" key="2">
    <source>
        <dbReference type="PROSITE" id="PS50914"/>
    </source>
</evidence>
<dbReference type="Proteomes" id="UP000198748">
    <property type="component" value="Unassembled WGS sequence"/>
</dbReference>
<dbReference type="Pfam" id="PF04972">
    <property type="entry name" value="BON"/>
    <property type="match status" value="3"/>
</dbReference>
<feature type="domain" description="BON" evidence="2">
    <location>
        <begin position="3"/>
        <end position="71"/>
    </location>
</feature>
<dbReference type="OrthoDB" id="870892at2"/>
<dbReference type="AlphaFoldDB" id="A0A1G7M724"/>
<dbReference type="STRING" id="659014.SAMN04487996_111177"/>
<reference evidence="4" key="1">
    <citation type="submission" date="2016-10" db="EMBL/GenBank/DDBJ databases">
        <authorList>
            <person name="Varghese N."/>
            <person name="Submissions S."/>
        </authorList>
    </citation>
    <scope>NUCLEOTIDE SEQUENCE [LARGE SCALE GENOMIC DNA]</scope>
    <source>
        <strain evidence="4">DSM 25329</strain>
    </source>
</reference>
<evidence type="ECO:0000313" key="3">
    <source>
        <dbReference type="EMBL" id="SDF57446.1"/>
    </source>
</evidence>
<dbReference type="SMART" id="SM00749">
    <property type="entry name" value="BON"/>
    <property type="match status" value="3"/>
</dbReference>
<keyword evidence="1" id="KW-0732">Signal</keyword>
<organism evidence="3 4">
    <name type="scientific">Dyadobacter soli</name>
    <dbReference type="NCBI Taxonomy" id="659014"/>
    <lineage>
        <taxon>Bacteria</taxon>
        <taxon>Pseudomonadati</taxon>
        <taxon>Bacteroidota</taxon>
        <taxon>Cytophagia</taxon>
        <taxon>Cytophagales</taxon>
        <taxon>Spirosomataceae</taxon>
        <taxon>Dyadobacter</taxon>
    </lineage>
</organism>
<feature type="domain" description="BON" evidence="2">
    <location>
        <begin position="149"/>
        <end position="217"/>
    </location>
</feature>
<evidence type="ECO:0000256" key="1">
    <source>
        <dbReference type="ARBA" id="ARBA00022729"/>
    </source>
</evidence>
<dbReference type="InterPro" id="IPR014004">
    <property type="entry name" value="Transpt-assoc_nodulatn_dom_bac"/>
</dbReference>
<dbReference type="InterPro" id="IPR007055">
    <property type="entry name" value="BON_dom"/>
</dbReference>
<protein>
    <submittedName>
        <fullName evidence="3">Osmotically-inducible protein OsmY, contains BON domain</fullName>
    </submittedName>
</protein>
<feature type="domain" description="BON" evidence="2">
    <location>
        <begin position="78"/>
        <end position="146"/>
    </location>
</feature>
<dbReference type="PROSITE" id="PS50914">
    <property type="entry name" value="BON"/>
    <property type="match status" value="3"/>
</dbReference>
<name>A0A1G7M724_9BACT</name>
<sequence length="222" mass="24725">MKTDFEIQKDVIEQLRWEPALAAAEIGVSVKDGIVTLSGTIDSYPKKLAAEKGARKVGAVKAVVENLEVHLPTNKQKSDQQIADQVLHALRWHTAVADEKLKVTVEHGFVTLSGQVDWGYERNMAKTAIENIEGIRLVVNEITVRPHPVYSDVTEKIGAAFQRHASIDSSKIRIFITGNRVTLEGRVRSWAERDDAEEAAWSARGVNQVVNNLIVEEEEFAF</sequence>
<dbReference type="EMBL" id="FNAN01000011">
    <property type="protein sequence ID" value="SDF57446.1"/>
    <property type="molecule type" value="Genomic_DNA"/>
</dbReference>
<keyword evidence="4" id="KW-1185">Reference proteome</keyword>
<accession>A0A1G7M724</accession>
<dbReference type="PANTHER" id="PTHR34606:SF4">
    <property type="entry name" value="OUTER MEMBRANE LIPOPROTEIN DOLP"/>
    <property type="match status" value="1"/>
</dbReference>
<dbReference type="Gene3D" id="3.30.1340.30">
    <property type="match status" value="3"/>
</dbReference>